<evidence type="ECO:0000256" key="1">
    <source>
        <dbReference type="ARBA" id="ARBA00009143"/>
    </source>
</evidence>
<dbReference type="GO" id="GO:0003714">
    <property type="term" value="F:transcription corepressor activity"/>
    <property type="evidence" value="ECO:0007669"/>
    <property type="project" value="TreeGrafter"/>
</dbReference>
<accession>U6L6Z4</accession>
<name>U6L6Z4_EIMTE</name>
<dbReference type="AlphaFoldDB" id="U6L6Z4"/>
<dbReference type="InterPro" id="IPR042534">
    <property type="entry name" value="SAP18_sf"/>
</dbReference>
<feature type="non-terminal residue" evidence="3">
    <location>
        <position position="1"/>
    </location>
</feature>
<sequence length="298" mass="33274">PVSYGYSSRRGEVPSLLPPLPPTAGSGLGPRGAPGGPWGPPSGASPWGGYGGAPGGPWSSSSSSSSSPWPRSAAAAAAAAAVHPKDPRAAQGPWRGASPPPEFFAARMQLRNELQRQQQHKLLRKEQRKALRRQQQREINRREQPPFLLRVFCRLDSQHSVEEFRVRGQEPVQDELQVYAWMDTRLREICYLIKDVCAEARDRRALWHFRLCYPDKEGQNVFADVGMLHSIIPDPKEDSRTLADVKFQVGDFLVLSIIRKQKTNKKLAPHPDPKLQMQEGWEFAPRPSVLQQLPPFAA</sequence>
<feature type="compositionally biased region" description="Gly residues" evidence="2">
    <location>
        <begin position="26"/>
        <end position="36"/>
    </location>
</feature>
<comment type="similarity">
    <text evidence="1">Belongs to the SAP18 family.</text>
</comment>
<dbReference type="RefSeq" id="XP_013235710.1">
    <property type="nucleotide sequence ID" value="XM_013380256.1"/>
</dbReference>
<evidence type="ECO:0000256" key="2">
    <source>
        <dbReference type="SAM" id="MobiDB-lite"/>
    </source>
</evidence>
<dbReference type="OrthoDB" id="440566at2759"/>
<evidence type="ECO:0000313" key="3">
    <source>
        <dbReference type="EMBL" id="CDJ44963.1"/>
    </source>
</evidence>
<evidence type="ECO:0000313" key="4">
    <source>
        <dbReference type="Proteomes" id="UP000030747"/>
    </source>
</evidence>
<feature type="region of interest" description="Disordered" evidence="2">
    <location>
        <begin position="115"/>
        <end position="139"/>
    </location>
</feature>
<gene>
    <name evidence="3" type="ORF">ETH_00041985</name>
</gene>
<feature type="compositionally biased region" description="Basic and acidic residues" evidence="2">
    <location>
        <begin position="124"/>
        <end position="139"/>
    </location>
</feature>
<dbReference type="Gene3D" id="3.10.20.550">
    <property type="entry name" value="ASAP complex, SAP18 subunit"/>
    <property type="match status" value="1"/>
</dbReference>
<dbReference type="Pfam" id="PF06487">
    <property type="entry name" value="SAP18"/>
    <property type="match status" value="1"/>
</dbReference>
<dbReference type="InterPro" id="IPR010516">
    <property type="entry name" value="SAP18"/>
</dbReference>
<proteinExistence type="inferred from homology"/>
<dbReference type="GO" id="GO:0005634">
    <property type="term" value="C:nucleus"/>
    <property type="evidence" value="ECO:0007669"/>
    <property type="project" value="TreeGrafter"/>
</dbReference>
<dbReference type="VEuPathDB" id="ToxoDB:ETH2_1552100"/>
<dbReference type="GeneID" id="25257437"/>
<reference evidence="3" key="1">
    <citation type="submission" date="2013-10" db="EMBL/GenBank/DDBJ databases">
        <title>Genomic analysis of the causative agents of coccidiosis in chickens.</title>
        <authorList>
            <person name="Reid A.J."/>
            <person name="Blake D."/>
            <person name="Billington K."/>
            <person name="Browne H."/>
            <person name="Dunn M."/>
            <person name="Hung S."/>
            <person name="Kawahara F."/>
            <person name="Miranda-Saavedra D."/>
            <person name="Mourier T."/>
            <person name="Nagra H."/>
            <person name="Otto T.D."/>
            <person name="Rawlings N."/>
            <person name="Sanchez A."/>
            <person name="Sanders M."/>
            <person name="Subramaniam C."/>
            <person name="Tay Y."/>
            <person name="Dear P."/>
            <person name="Doerig C."/>
            <person name="Gruber A."/>
            <person name="Parkinson J."/>
            <person name="Shirley M."/>
            <person name="Wan K.L."/>
            <person name="Berriman M."/>
            <person name="Tomley F."/>
            <person name="Pain A."/>
        </authorList>
    </citation>
    <scope>NUCLEOTIDE SEQUENCE [LARGE SCALE GENOMIC DNA]</scope>
    <source>
        <strain evidence="3">Houghton</strain>
    </source>
</reference>
<organism evidence="3 4">
    <name type="scientific">Eimeria tenella</name>
    <name type="common">Coccidian parasite</name>
    <dbReference type="NCBI Taxonomy" id="5802"/>
    <lineage>
        <taxon>Eukaryota</taxon>
        <taxon>Sar</taxon>
        <taxon>Alveolata</taxon>
        <taxon>Apicomplexa</taxon>
        <taxon>Conoidasida</taxon>
        <taxon>Coccidia</taxon>
        <taxon>Eucoccidiorida</taxon>
        <taxon>Eimeriorina</taxon>
        <taxon>Eimeriidae</taxon>
        <taxon>Eimeria</taxon>
    </lineage>
</organism>
<reference evidence="3" key="2">
    <citation type="submission" date="2013-10" db="EMBL/GenBank/DDBJ databases">
        <authorList>
            <person name="Aslett M."/>
        </authorList>
    </citation>
    <scope>NUCLEOTIDE SEQUENCE [LARGE SCALE GENOMIC DNA]</scope>
    <source>
        <strain evidence="3">Houghton</strain>
    </source>
</reference>
<feature type="region of interest" description="Disordered" evidence="2">
    <location>
        <begin position="1"/>
        <end position="101"/>
    </location>
</feature>
<feature type="compositionally biased region" description="Gly residues" evidence="2">
    <location>
        <begin position="46"/>
        <end position="55"/>
    </location>
</feature>
<dbReference type="VEuPathDB" id="ToxoDB:ETH_00041985"/>
<protein>
    <submittedName>
        <fullName evidence="3">Histone deacetylase complex subunit SAP18, related</fullName>
    </submittedName>
</protein>
<dbReference type="PANTHER" id="PTHR13082:SF0">
    <property type="entry name" value="HISTONE DEACETYLASE COMPLEX SUBUNIT SAP18"/>
    <property type="match status" value="1"/>
</dbReference>
<dbReference type="PANTHER" id="PTHR13082">
    <property type="entry name" value="SAP18"/>
    <property type="match status" value="1"/>
</dbReference>
<keyword evidence="4" id="KW-1185">Reference proteome</keyword>
<dbReference type="Proteomes" id="UP000030747">
    <property type="component" value="Unassembled WGS sequence"/>
</dbReference>
<dbReference type="EMBL" id="HG677908">
    <property type="protein sequence ID" value="CDJ44963.1"/>
    <property type="molecule type" value="Genomic_DNA"/>
</dbReference>
<feature type="non-terminal residue" evidence="3">
    <location>
        <position position="298"/>
    </location>
</feature>
<feature type="compositionally biased region" description="Low complexity" evidence="2">
    <location>
        <begin position="56"/>
        <end position="81"/>
    </location>
</feature>